<evidence type="ECO:0000313" key="3">
    <source>
        <dbReference type="EMBL" id="SDD92894.1"/>
    </source>
</evidence>
<dbReference type="InterPro" id="IPR026262">
    <property type="entry name" value="DinJ"/>
</dbReference>
<dbReference type="PIRSF" id="PIRSF003108">
    <property type="entry name" value="DinJ"/>
    <property type="match status" value="1"/>
</dbReference>
<evidence type="ECO:0000313" key="4">
    <source>
        <dbReference type="Proteomes" id="UP000199412"/>
    </source>
</evidence>
<evidence type="ECO:0000256" key="1">
    <source>
        <dbReference type="ARBA" id="ARBA00010562"/>
    </source>
</evidence>
<dbReference type="PANTHER" id="PTHR38781">
    <property type="entry name" value="ANTITOXIN DINJ-RELATED"/>
    <property type="match status" value="1"/>
</dbReference>
<dbReference type="GO" id="GO:0006351">
    <property type="term" value="P:DNA-templated transcription"/>
    <property type="evidence" value="ECO:0007669"/>
    <property type="project" value="TreeGrafter"/>
</dbReference>
<dbReference type="GO" id="GO:0006355">
    <property type="term" value="P:regulation of DNA-templated transcription"/>
    <property type="evidence" value="ECO:0007669"/>
    <property type="project" value="InterPro"/>
</dbReference>
<keyword evidence="4" id="KW-1185">Reference proteome</keyword>
<dbReference type="STRING" id="69960.SAMN05421720_102102"/>
<dbReference type="GO" id="GO:0000987">
    <property type="term" value="F:cis-regulatory region sequence-specific DNA binding"/>
    <property type="evidence" value="ECO:0007669"/>
    <property type="project" value="InterPro"/>
</dbReference>
<reference evidence="3 4" key="1">
    <citation type="submission" date="2016-10" db="EMBL/GenBank/DDBJ databases">
        <authorList>
            <person name="de Groot N.N."/>
        </authorList>
    </citation>
    <scope>NUCLEOTIDE SEQUENCE [LARGE SCALE GENOMIC DNA]</scope>
    <source>
        <strain evidence="3 4">ATCC 700224</strain>
    </source>
</reference>
<evidence type="ECO:0000256" key="2">
    <source>
        <dbReference type="ARBA" id="ARBA00022649"/>
    </source>
</evidence>
<dbReference type="RefSeq" id="WP_092783172.1">
    <property type="nucleotide sequence ID" value="NZ_FNAP01000002.1"/>
</dbReference>
<dbReference type="OrthoDB" id="9799097at2"/>
<dbReference type="AlphaFoldDB" id="A0A1G6YQX3"/>
<protein>
    <submittedName>
        <fullName evidence="3">DNA-damage-inducible protein J</fullName>
    </submittedName>
</protein>
<dbReference type="InterPro" id="IPR007337">
    <property type="entry name" value="RelB/DinJ"/>
</dbReference>
<organism evidence="3 4">
    <name type="scientific">Rhodospira trueperi</name>
    <dbReference type="NCBI Taxonomy" id="69960"/>
    <lineage>
        <taxon>Bacteria</taxon>
        <taxon>Pseudomonadati</taxon>
        <taxon>Pseudomonadota</taxon>
        <taxon>Alphaproteobacteria</taxon>
        <taxon>Rhodospirillales</taxon>
        <taxon>Rhodospirillaceae</taxon>
        <taxon>Rhodospira</taxon>
    </lineage>
</organism>
<proteinExistence type="inferred from homology"/>
<dbReference type="GO" id="GO:0015643">
    <property type="term" value="F:toxic substance binding"/>
    <property type="evidence" value="ECO:0007669"/>
    <property type="project" value="InterPro"/>
</dbReference>
<dbReference type="Proteomes" id="UP000199412">
    <property type="component" value="Unassembled WGS sequence"/>
</dbReference>
<dbReference type="Gene3D" id="1.10.1220.10">
    <property type="entry name" value="Met repressor-like"/>
    <property type="match status" value="1"/>
</dbReference>
<dbReference type="EMBL" id="FNAP01000002">
    <property type="protein sequence ID" value="SDD92894.1"/>
    <property type="molecule type" value="Genomic_DNA"/>
</dbReference>
<keyword evidence="2" id="KW-1277">Toxin-antitoxin system</keyword>
<gene>
    <name evidence="3" type="ORF">SAMN05421720_102102</name>
</gene>
<name>A0A1G6YQX3_9PROT</name>
<dbReference type="Pfam" id="PF04221">
    <property type="entry name" value="RelB"/>
    <property type="match status" value="1"/>
</dbReference>
<sequence>MARNDVVRARIDGRIKEEAADVLASMGLTVSDAFRMMMVRIATEKALPFEPLRPNAETIAAMREARTGHLPRFDSVDALMEDLRADD</sequence>
<dbReference type="PANTHER" id="PTHR38781:SF1">
    <property type="entry name" value="ANTITOXIN DINJ-RELATED"/>
    <property type="match status" value="1"/>
</dbReference>
<dbReference type="GO" id="GO:0044010">
    <property type="term" value="P:single-species biofilm formation"/>
    <property type="evidence" value="ECO:0007669"/>
    <property type="project" value="InterPro"/>
</dbReference>
<comment type="similarity">
    <text evidence="1">Belongs to the RelB/DinJ antitoxin family.</text>
</comment>
<accession>A0A1G6YQX3</accession>
<dbReference type="InterPro" id="IPR013321">
    <property type="entry name" value="Arc_rbn_hlx_hlx"/>
</dbReference>
<dbReference type="NCBIfam" id="TIGR02384">
    <property type="entry name" value="RelB_DinJ"/>
    <property type="match status" value="1"/>
</dbReference>